<comment type="cofactor">
    <cofactor evidence="1 6">
        <name>pyridoxal 5'-phosphate</name>
        <dbReference type="ChEBI" id="CHEBI:597326"/>
    </cofactor>
</comment>
<gene>
    <name evidence="7" type="ORF">U729_1445</name>
</gene>
<dbReference type="InterPro" id="IPR006235">
    <property type="entry name" value="OAc-hSer/O-AcSer_sulfhydrylase"/>
</dbReference>
<dbReference type="GO" id="GO:0004124">
    <property type="term" value="F:cysteine synthase activity"/>
    <property type="evidence" value="ECO:0007669"/>
    <property type="project" value="TreeGrafter"/>
</dbReference>
<feature type="modified residue" description="N6-(pyridoxal phosphate)lysine" evidence="5">
    <location>
        <position position="208"/>
    </location>
</feature>
<dbReference type="STRING" id="1561.NPD11_1549"/>
<sequence length="427" mass="46772">MKREFEKGTICVQGGYNPGNGEPRVLPIYQSTTYKYDDPDFVEGLFNLENEGHLYSRISNPTVSALEEKFALLEGGVGAVATSSGQAAVLTAILNICKAGDHIVSASTLYGGTVNLFKVNLKKMGIDVTFVDPDDSEDNILKAANKNTKLIFGETIGNPGLNILDFDKFSKIAKKLDIPFIVDNTVATPIHCNPIKLGANIVIHSTSKYSDGHAQALGGIIVDGGNFNWDNGKFNEFVEPDPSYHGLSYVNTFKEAAYITKLRVTLIRDLGGIQTPFNAYLTNLGLETLELRMERHSKNALEIAKWLSNNPKITWVNYPYLENSSEYEKAKKYLNGGASGILTFGVKGGIPAAKTLMKELKLVALVVHLGDARTSLLHPATTTHNQLNEEEQRIAGVAPDLIRFSVGIERVEDIIVDLDRALEKIEI</sequence>
<dbReference type="SUPFAM" id="SSF53383">
    <property type="entry name" value="PLP-dependent transferases"/>
    <property type="match status" value="1"/>
</dbReference>
<dbReference type="InterPro" id="IPR015421">
    <property type="entry name" value="PyrdxlP-dep_Trfase_major"/>
</dbReference>
<reference evidence="7 8" key="1">
    <citation type="journal article" date="2015" name="Infect. Genet. Evol.">
        <title>Genomic sequences of six botulinum neurotoxin-producing strains representing three clostridial species illustrate the mobility and diversity of botulinum neurotoxin genes.</title>
        <authorList>
            <person name="Smith T.J."/>
            <person name="Hill K.K."/>
            <person name="Xie G."/>
            <person name="Foley B.T."/>
            <person name="Williamson C.H."/>
            <person name="Foster J.T."/>
            <person name="Johnson S.L."/>
            <person name="Chertkov O."/>
            <person name="Teshima H."/>
            <person name="Gibbons H.S."/>
            <person name="Johnsky L.A."/>
            <person name="Karavis M.A."/>
            <person name="Smith L.A."/>
        </authorList>
    </citation>
    <scope>NUCLEOTIDE SEQUENCE [LARGE SCALE GENOMIC DNA]</scope>
    <source>
        <strain evidence="7">Sullivan</strain>
    </source>
</reference>
<dbReference type="GO" id="GO:0005737">
    <property type="term" value="C:cytoplasm"/>
    <property type="evidence" value="ECO:0007669"/>
    <property type="project" value="TreeGrafter"/>
</dbReference>
<dbReference type="CDD" id="cd00614">
    <property type="entry name" value="CGS_like"/>
    <property type="match status" value="1"/>
</dbReference>
<evidence type="ECO:0000256" key="2">
    <source>
        <dbReference type="ARBA" id="ARBA00009077"/>
    </source>
</evidence>
<evidence type="ECO:0000313" key="7">
    <source>
        <dbReference type="EMBL" id="AIY85030.1"/>
    </source>
</evidence>
<dbReference type="FunFam" id="3.40.640.10:FF:000035">
    <property type="entry name" value="O-succinylhomoserine sulfhydrylase"/>
    <property type="match status" value="1"/>
</dbReference>
<dbReference type="eggNOG" id="COG2873">
    <property type="taxonomic scope" value="Bacteria"/>
</dbReference>
<keyword evidence="8" id="KW-1185">Reference proteome</keyword>
<dbReference type="KEGG" id="cbv:U729_1445"/>
<dbReference type="PANTHER" id="PTHR43797">
    <property type="entry name" value="HOMOCYSTEINE/CYSTEINE SYNTHASE"/>
    <property type="match status" value="1"/>
</dbReference>
<comment type="similarity">
    <text evidence="2 6">Belongs to the trans-sulfuration enzymes family.</text>
</comment>
<name>A0A0A7G1Y6_9CLOT</name>
<dbReference type="InterPro" id="IPR015422">
    <property type="entry name" value="PyrdxlP-dep_Trfase_small"/>
</dbReference>
<dbReference type="Proteomes" id="UP000030635">
    <property type="component" value="Chromosome"/>
</dbReference>
<protein>
    <submittedName>
        <fullName evidence="7">O-acetylhomoserine aminocarboxypropyltransferase/cysteine synthase family protein</fullName>
    </submittedName>
</protein>
<dbReference type="GO" id="GO:0003961">
    <property type="term" value="F:O-acetylhomoserine aminocarboxypropyltransferase activity"/>
    <property type="evidence" value="ECO:0007669"/>
    <property type="project" value="TreeGrafter"/>
</dbReference>
<accession>A0A0A7G1Y6</accession>
<dbReference type="HOGENOM" id="CLU_018986_4_2_9"/>
<dbReference type="NCBIfam" id="TIGR01326">
    <property type="entry name" value="OAH_OAS_sulfhy"/>
    <property type="match status" value="1"/>
</dbReference>
<dbReference type="PIRSF" id="PIRSF001434">
    <property type="entry name" value="CGS"/>
    <property type="match status" value="1"/>
</dbReference>
<dbReference type="EMBL" id="CP006905">
    <property type="protein sequence ID" value="AIY85030.1"/>
    <property type="molecule type" value="Genomic_DNA"/>
</dbReference>
<dbReference type="GO" id="GO:0030170">
    <property type="term" value="F:pyridoxal phosphate binding"/>
    <property type="evidence" value="ECO:0007669"/>
    <property type="project" value="InterPro"/>
</dbReference>
<dbReference type="RefSeq" id="WP_039313058.1">
    <property type="nucleotide sequence ID" value="NZ_CP006905.1"/>
</dbReference>
<evidence type="ECO:0000256" key="1">
    <source>
        <dbReference type="ARBA" id="ARBA00001933"/>
    </source>
</evidence>
<dbReference type="Gene3D" id="3.90.1150.10">
    <property type="entry name" value="Aspartate Aminotransferase, domain 1"/>
    <property type="match status" value="1"/>
</dbReference>
<proteinExistence type="inferred from homology"/>
<dbReference type="AlphaFoldDB" id="A0A0A7G1Y6"/>
<dbReference type="GO" id="GO:0019346">
    <property type="term" value="P:transsulfuration"/>
    <property type="evidence" value="ECO:0007669"/>
    <property type="project" value="InterPro"/>
</dbReference>
<dbReference type="InterPro" id="IPR000277">
    <property type="entry name" value="Cys/Met-Metab_PyrdxlP-dep_enz"/>
</dbReference>
<evidence type="ECO:0000256" key="4">
    <source>
        <dbReference type="ARBA" id="ARBA00022898"/>
    </source>
</evidence>
<evidence type="ECO:0000313" key="8">
    <source>
        <dbReference type="Proteomes" id="UP000030635"/>
    </source>
</evidence>
<organism evidence="7 8">
    <name type="scientific">Clostridium baratii str. Sullivan</name>
    <dbReference type="NCBI Taxonomy" id="1415775"/>
    <lineage>
        <taxon>Bacteria</taxon>
        <taxon>Bacillati</taxon>
        <taxon>Bacillota</taxon>
        <taxon>Clostridia</taxon>
        <taxon>Eubacteriales</taxon>
        <taxon>Clostridiaceae</taxon>
        <taxon>Clostridium</taxon>
    </lineage>
</organism>
<dbReference type="PANTHER" id="PTHR43797:SF3">
    <property type="entry name" value="O-ACETYLHOMOSERINE SULFHYDRYLASE"/>
    <property type="match status" value="1"/>
</dbReference>
<dbReference type="Pfam" id="PF01053">
    <property type="entry name" value="Cys_Met_Meta_PP"/>
    <property type="match status" value="1"/>
</dbReference>
<dbReference type="GO" id="GO:0071269">
    <property type="term" value="P:L-homocysteine biosynthetic process"/>
    <property type="evidence" value="ECO:0007669"/>
    <property type="project" value="TreeGrafter"/>
</dbReference>
<evidence type="ECO:0000256" key="5">
    <source>
        <dbReference type="PIRSR" id="PIRSR001434-2"/>
    </source>
</evidence>
<dbReference type="GO" id="GO:0006535">
    <property type="term" value="P:cysteine biosynthetic process from serine"/>
    <property type="evidence" value="ECO:0007669"/>
    <property type="project" value="TreeGrafter"/>
</dbReference>
<dbReference type="Gene3D" id="3.40.640.10">
    <property type="entry name" value="Type I PLP-dependent aspartate aminotransferase-like (Major domain)"/>
    <property type="match status" value="1"/>
</dbReference>
<keyword evidence="3 7" id="KW-0808">Transferase</keyword>
<keyword evidence="4 5" id="KW-0663">Pyridoxal phosphate</keyword>
<evidence type="ECO:0000256" key="6">
    <source>
        <dbReference type="RuleBase" id="RU362118"/>
    </source>
</evidence>
<evidence type="ECO:0000256" key="3">
    <source>
        <dbReference type="ARBA" id="ARBA00022679"/>
    </source>
</evidence>
<dbReference type="InterPro" id="IPR015424">
    <property type="entry name" value="PyrdxlP-dep_Trfase"/>
</dbReference>
<dbReference type="OrthoDB" id="9780685at2"/>